<evidence type="ECO:0000256" key="6">
    <source>
        <dbReference type="HAMAP-Rule" id="MF_00361"/>
    </source>
</evidence>
<feature type="binding site" evidence="6">
    <location>
        <begin position="35"/>
        <end position="36"/>
    </location>
    <ligand>
        <name>NAD(+)</name>
        <dbReference type="ChEBI" id="CHEBI:57540"/>
    </ligand>
</feature>
<keyword evidence="4 6" id="KW-0520">NAD</keyword>
<comment type="caution">
    <text evidence="6">Lacks conserved residue(s) required for the propagation of feature annotation.</text>
</comment>
<comment type="cofactor">
    <cofactor evidence="6">
        <name>a divalent metal cation</name>
        <dbReference type="ChEBI" id="CHEBI:60240"/>
    </cofactor>
</comment>
<feature type="active site" description="Proton acceptor" evidence="6">
    <location>
        <position position="35"/>
    </location>
</feature>
<comment type="subcellular location">
    <subcellularLocation>
        <location evidence="6">Cytoplasm</location>
    </subcellularLocation>
</comment>
<dbReference type="SUPFAM" id="SSF111331">
    <property type="entry name" value="NAD kinase/diacylglycerol kinase-like"/>
    <property type="match status" value="1"/>
</dbReference>
<keyword evidence="8" id="KW-1185">Reference proteome</keyword>
<evidence type="ECO:0000313" key="8">
    <source>
        <dbReference type="Proteomes" id="UP000477311"/>
    </source>
</evidence>
<comment type="similarity">
    <text evidence="6">Belongs to the NAD kinase family.</text>
</comment>
<dbReference type="Proteomes" id="UP000477311">
    <property type="component" value="Unassembled WGS sequence"/>
</dbReference>
<proteinExistence type="inferred from homology"/>
<keyword evidence="6" id="KW-0547">Nucleotide-binding</keyword>
<keyword evidence="2 6" id="KW-0418">Kinase</keyword>
<keyword evidence="3 6" id="KW-0521">NADP</keyword>
<keyword evidence="6" id="KW-0963">Cytoplasm</keyword>
<dbReference type="GO" id="GO:0006741">
    <property type="term" value="P:NADP+ biosynthetic process"/>
    <property type="evidence" value="ECO:0007669"/>
    <property type="project" value="UniProtKB-UniRule"/>
</dbReference>
<accession>A0A6M1RJN6</accession>
<reference evidence="7 8" key="1">
    <citation type="submission" date="2020-02" db="EMBL/GenBank/DDBJ databases">
        <title>Draft genome sequence of Limisphaera ngatamarikiensis NGM72.4T, a thermophilic Verrucomicrobia grouped in subdivision 3.</title>
        <authorList>
            <person name="Carere C.R."/>
            <person name="Steen J."/>
            <person name="Hugenholtz P."/>
            <person name="Stott M.B."/>
        </authorList>
    </citation>
    <scope>NUCLEOTIDE SEQUENCE [LARGE SCALE GENOMIC DNA]</scope>
    <source>
        <strain evidence="7 8">NGM72.4</strain>
    </source>
</reference>
<feature type="binding site" evidence="6">
    <location>
        <position position="136"/>
    </location>
    <ligand>
        <name>NAD(+)</name>
        <dbReference type="ChEBI" id="CHEBI:57540"/>
    </ligand>
</feature>
<keyword evidence="1 6" id="KW-0808">Transferase</keyword>
<protein>
    <recommendedName>
        <fullName evidence="6">NAD kinase</fullName>
        <ecNumber evidence="6">2.7.1.23</ecNumber>
    </recommendedName>
    <alternativeName>
        <fullName evidence="6">ATP-dependent NAD kinase</fullName>
    </alternativeName>
</protein>
<evidence type="ECO:0000256" key="2">
    <source>
        <dbReference type="ARBA" id="ARBA00022777"/>
    </source>
</evidence>
<feature type="binding site" evidence="6">
    <location>
        <position position="119"/>
    </location>
    <ligand>
        <name>NAD(+)</name>
        <dbReference type="ChEBI" id="CHEBI:57540"/>
    </ligand>
</feature>
<dbReference type="InterPro" id="IPR002504">
    <property type="entry name" value="NADK"/>
</dbReference>
<feature type="binding site" evidence="6">
    <location>
        <position position="40"/>
    </location>
    <ligand>
        <name>NAD(+)</name>
        <dbReference type="ChEBI" id="CHEBI:57540"/>
    </ligand>
</feature>
<dbReference type="GO" id="GO:0003951">
    <property type="term" value="F:NAD+ kinase activity"/>
    <property type="evidence" value="ECO:0007669"/>
    <property type="project" value="UniProtKB-UniRule"/>
</dbReference>
<gene>
    <name evidence="6" type="primary">nadK</name>
    <name evidence="7" type="ORF">G4L39_12860</name>
</gene>
<dbReference type="GO" id="GO:0005737">
    <property type="term" value="C:cytoplasm"/>
    <property type="evidence" value="ECO:0007669"/>
    <property type="project" value="UniProtKB-SubCell"/>
</dbReference>
<dbReference type="PANTHER" id="PTHR20275:SF0">
    <property type="entry name" value="NAD KINASE"/>
    <property type="match status" value="1"/>
</dbReference>
<dbReference type="Pfam" id="PF20143">
    <property type="entry name" value="NAD_kinase_C"/>
    <property type="match status" value="1"/>
</dbReference>
<dbReference type="Gene3D" id="2.60.200.30">
    <property type="entry name" value="Probable inorganic polyphosphate/atp-NAD kinase, domain 2"/>
    <property type="match status" value="1"/>
</dbReference>
<dbReference type="Gene3D" id="3.40.50.10330">
    <property type="entry name" value="Probable inorganic polyphosphate/atp-NAD kinase, domain 1"/>
    <property type="match status" value="1"/>
</dbReference>
<keyword evidence="6" id="KW-0067">ATP-binding</keyword>
<dbReference type="InterPro" id="IPR017438">
    <property type="entry name" value="ATP-NAD_kinase_N"/>
</dbReference>
<feature type="binding site" evidence="6">
    <location>
        <begin position="108"/>
        <end position="109"/>
    </location>
    <ligand>
        <name>NAD(+)</name>
        <dbReference type="ChEBI" id="CHEBI:57540"/>
    </ligand>
</feature>
<dbReference type="HAMAP" id="MF_00361">
    <property type="entry name" value="NAD_kinase"/>
    <property type="match status" value="1"/>
</dbReference>
<dbReference type="GO" id="GO:0051287">
    <property type="term" value="F:NAD binding"/>
    <property type="evidence" value="ECO:0007669"/>
    <property type="project" value="UniProtKB-ARBA"/>
</dbReference>
<evidence type="ECO:0000256" key="3">
    <source>
        <dbReference type="ARBA" id="ARBA00022857"/>
    </source>
</evidence>
<dbReference type="GO" id="GO:0046872">
    <property type="term" value="F:metal ion binding"/>
    <property type="evidence" value="ECO:0007669"/>
    <property type="project" value="UniProtKB-UniRule"/>
</dbReference>
<evidence type="ECO:0000256" key="4">
    <source>
        <dbReference type="ARBA" id="ARBA00023027"/>
    </source>
</evidence>
<comment type="function">
    <text evidence="6">Involved in the regulation of the intracellular balance of NAD and NADP, and is a key enzyme in the biosynthesis of NADP. Catalyzes specifically the phosphorylation on 2'-hydroxyl of the adenosine moiety of NAD to yield NADP.</text>
</comment>
<evidence type="ECO:0000256" key="1">
    <source>
        <dbReference type="ARBA" id="ARBA00022679"/>
    </source>
</evidence>
<name>A0A6M1RJN6_9BACT</name>
<dbReference type="EC" id="2.7.1.23" evidence="6"/>
<dbReference type="GO" id="GO:0019674">
    <property type="term" value="P:NAD+ metabolic process"/>
    <property type="evidence" value="ECO:0007669"/>
    <property type="project" value="InterPro"/>
</dbReference>
<organism evidence="7 8">
    <name type="scientific">Limisphaera ngatamarikiensis</name>
    <dbReference type="NCBI Taxonomy" id="1324935"/>
    <lineage>
        <taxon>Bacteria</taxon>
        <taxon>Pseudomonadati</taxon>
        <taxon>Verrucomicrobiota</taxon>
        <taxon>Verrucomicrobiia</taxon>
        <taxon>Limisphaerales</taxon>
        <taxon>Limisphaeraceae</taxon>
        <taxon>Limisphaera</taxon>
    </lineage>
</organism>
<evidence type="ECO:0000256" key="5">
    <source>
        <dbReference type="ARBA" id="ARBA00047925"/>
    </source>
</evidence>
<dbReference type="InterPro" id="IPR017437">
    <property type="entry name" value="ATP-NAD_kinase_PpnK-typ_C"/>
</dbReference>
<sequence length="253" mass="27193">MDAATQRLTRQEAEVHPDAAALAGKVDLLLVCGGDGTMLRVAREIAGLSTPILGINIGGLGFLTAVSSRQLPEALDRIWSGRFTFERRTLLEATAEHGGRRYRCRALNDVVISHGSESRLIDLDVTVDGDPVTCYRGDGLVISSPTGSTAYSLAAGGAIVLPTAQVIALTPICPHTLSNRALILNHGARIEVKVLTQRPTAVLSADGELITELVAGDRVMIRRSRHTVRLMHLTGSSFFEALRSKLHWRGTTL</sequence>
<evidence type="ECO:0000313" key="7">
    <source>
        <dbReference type="EMBL" id="NGO40278.1"/>
    </source>
</evidence>
<dbReference type="Pfam" id="PF01513">
    <property type="entry name" value="NAD_kinase"/>
    <property type="match status" value="1"/>
</dbReference>
<dbReference type="EMBL" id="JAAKYA010000082">
    <property type="protein sequence ID" value="NGO40278.1"/>
    <property type="molecule type" value="Genomic_DNA"/>
</dbReference>
<feature type="binding site" evidence="6">
    <location>
        <position position="138"/>
    </location>
    <ligand>
        <name>NAD(+)</name>
        <dbReference type="ChEBI" id="CHEBI:57540"/>
    </ligand>
</feature>
<dbReference type="InterPro" id="IPR016064">
    <property type="entry name" value="NAD/diacylglycerol_kinase_sf"/>
</dbReference>
<dbReference type="GO" id="GO:0005524">
    <property type="term" value="F:ATP binding"/>
    <property type="evidence" value="ECO:0007669"/>
    <property type="project" value="UniProtKB-KW"/>
</dbReference>
<comment type="catalytic activity">
    <reaction evidence="5 6">
        <text>NAD(+) + ATP = ADP + NADP(+) + H(+)</text>
        <dbReference type="Rhea" id="RHEA:18629"/>
        <dbReference type="ChEBI" id="CHEBI:15378"/>
        <dbReference type="ChEBI" id="CHEBI:30616"/>
        <dbReference type="ChEBI" id="CHEBI:57540"/>
        <dbReference type="ChEBI" id="CHEBI:58349"/>
        <dbReference type="ChEBI" id="CHEBI:456216"/>
        <dbReference type="EC" id="2.7.1.23"/>
    </reaction>
</comment>
<dbReference type="PANTHER" id="PTHR20275">
    <property type="entry name" value="NAD KINASE"/>
    <property type="match status" value="1"/>
</dbReference>
<dbReference type="AlphaFoldDB" id="A0A6M1RJN6"/>
<comment type="caution">
    <text evidence="7">The sequence shown here is derived from an EMBL/GenBank/DDBJ whole genome shotgun (WGS) entry which is preliminary data.</text>
</comment>